<dbReference type="AlphaFoldDB" id="A0A8J2YY48"/>
<sequence length="212" mass="22641">MAGLAMTDTRPTRSKLRALEPALLRPRLKLPPDHAALYDEADGPGALLDRLVERRLLVEAARLLAYALPPREAVWWSCMCVDHAAPADLPVPERQALDAAEAWVRRPDAENRRQAAWAAAAAGYQAPGAWAALAAYWSRPERPDDLRGGRGVETAVDRTIARHTPAERAPLLASFIASGRDIARGGAGRLAPTAGQRAAGQKAAGQNGSAPE</sequence>
<dbReference type="Proteomes" id="UP000646365">
    <property type="component" value="Unassembled WGS sequence"/>
</dbReference>
<name>A0A8J2YY48_9PROT</name>
<accession>A0A8J2YY48</accession>
<protein>
    <submittedName>
        <fullName evidence="2">Uncharacterized protein</fullName>
    </submittedName>
</protein>
<evidence type="ECO:0000256" key="1">
    <source>
        <dbReference type="SAM" id="MobiDB-lite"/>
    </source>
</evidence>
<proteinExistence type="predicted"/>
<dbReference type="InterPro" id="IPR053855">
    <property type="entry name" value="DUF6931"/>
</dbReference>
<evidence type="ECO:0000313" key="3">
    <source>
        <dbReference type="Proteomes" id="UP000646365"/>
    </source>
</evidence>
<feature type="region of interest" description="Disordered" evidence="1">
    <location>
        <begin position="185"/>
        <end position="212"/>
    </location>
</feature>
<gene>
    <name evidence="2" type="ORF">GCM10011611_46020</name>
</gene>
<reference evidence="2" key="1">
    <citation type="journal article" date="2014" name="Int. J. Syst. Evol. Microbiol.">
        <title>Complete genome sequence of Corynebacterium casei LMG S-19264T (=DSM 44701T), isolated from a smear-ripened cheese.</title>
        <authorList>
            <consortium name="US DOE Joint Genome Institute (JGI-PGF)"/>
            <person name="Walter F."/>
            <person name="Albersmeier A."/>
            <person name="Kalinowski J."/>
            <person name="Ruckert C."/>
        </authorList>
    </citation>
    <scope>NUCLEOTIDE SEQUENCE</scope>
    <source>
        <strain evidence="2">CGMCC 1.15725</strain>
    </source>
</reference>
<keyword evidence="3" id="KW-1185">Reference proteome</keyword>
<dbReference type="Pfam" id="PF22011">
    <property type="entry name" value="DUF6931"/>
    <property type="match status" value="1"/>
</dbReference>
<dbReference type="EMBL" id="BMJQ01000013">
    <property type="protein sequence ID" value="GGF34582.1"/>
    <property type="molecule type" value="Genomic_DNA"/>
</dbReference>
<evidence type="ECO:0000313" key="2">
    <source>
        <dbReference type="EMBL" id="GGF34582.1"/>
    </source>
</evidence>
<comment type="caution">
    <text evidence="2">The sequence shown here is derived from an EMBL/GenBank/DDBJ whole genome shotgun (WGS) entry which is preliminary data.</text>
</comment>
<reference evidence="2" key="2">
    <citation type="submission" date="2020-09" db="EMBL/GenBank/DDBJ databases">
        <authorList>
            <person name="Sun Q."/>
            <person name="Zhou Y."/>
        </authorList>
    </citation>
    <scope>NUCLEOTIDE SEQUENCE</scope>
    <source>
        <strain evidence="2">CGMCC 1.15725</strain>
    </source>
</reference>
<organism evidence="2 3">
    <name type="scientific">Aliidongia dinghuensis</name>
    <dbReference type="NCBI Taxonomy" id="1867774"/>
    <lineage>
        <taxon>Bacteria</taxon>
        <taxon>Pseudomonadati</taxon>
        <taxon>Pseudomonadota</taxon>
        <taxon>Alphaproteobacteria</taxon>
        <taxon>Rhodospirillales</taxon>
        <taxon>Dongiaceae</taxon>
        <taxon>Aliidongia</taxon>
    </lineage>
</organism>
<feature type="compositionally biased region" description="Low complexity" evidence="1">
    <location>
        <begin position="194"/>
        <end position="212"/>
    </location>
</feature>